<protein>
    <submittedName>
        <fullName evidence="1">Uncharacterized protein</fullName>
    </submittedName>
</protein>
<accession>A0A6N4X6C3</accession>
<dbReference type="AlphaFoldDB" id="A0A6N4X6C3"/>
<evidence type="ECO:0000313" key="2">
    <source>
        <dbReference type="Proteomes" id="UP000445144"/>
    </source>
</evidence>
<gene>
    <name evidence="1" type="ORF">CHRY9293_00243</name>
</gene>
<dbReference type="Proteomes" id="UP000445144">
    <property type="component" value="Unassembled WGS sequence"/>
</dbReference>
<proteinExistence type="predicted"/>
<dbReference type="RefSeq" id="WP_162031230.1">
    <property type="nucleotide sequence ID" value="NZ_CACVBR010000001.1"/>
</dbReference>
<organism evidence="1 2">
    <name type="scientific">Chryseobacterium potabilaquae</name>
    <dbReference type="NCBI Taxonomy" id="2675057"/>
    <lineage>
        <taxon>Bacteria</taxon>
        <taxon>Pseudomonadati</taxon>
        <taxon>Bacteroidota</taxon>
        <taxon>Flavobacteriia</taxon>
        <taxon>Flavobacteriales</taxon>
        <taxon>Weeksellaceae</taxon>
        <taxon>Chryseobacterium group</taxon>
        <taxon>Chryseobacterium</taxon>
    </lineage>
</organism>
<sequence>MKKLYTGALTLCAIFTLYSQKVIGQKDIKSSSQDFLSQATTTLDISKSFIPNQQTIGKIQNNGYDFHLIKLNQQGEQGPGKIFLRKSKRFFIGNCGYSR</sequence>
<keyword evidence="2" id="KW-1185">Reference proteome</keyword>
<evidence type="ECO:0000313" key="1">
    <source>
        <dbReference type="EMBL" id="CAA7193832.1"/>
    </source>
</evidence>
<dbReference type="EMBL" id="CACVBR010000001">
    <property type="protein sequence ID" value="CAA7193832.1"/>
    <property type="molecule type" value="Genomic_DNA"/>
</dbReference>
<reference evidence="1 2" key="1">
    <citation type="submission" date="2020-01" db="EMBL/GenBank/DDBJ databases">
        <authorList>
            <person name="Rodrigo-Torres L."/>
            <person name="Arahal R. D."/>
            <person name="Lucena T."/>
        </authorList>
    </citation>
    <scope>NUCLEOTIDE SEQUENCE [LARGE SCALE GENOMIC DNA]</scope>
    <source>
        <strain evidence="1 2">CECT 9293</strain>
    </source>
</reference>
<name>A0A6N4X6C3_9FLAO</name>